<dbReference type="Pfam" id="PF02036">
    <property type="entry name" value="SCP2"/>
    <property type="match status" value="1"/>
</dbReference>
<dbReference type="InterPro" id="IPR036527">
    <property type="entry name" value="SCP2_sterol-bd_dom_sf"/>
</dbReference>
<evidence type="ECO:0000313" key="3">
    <source>
        <dbReference type="Proteomes" id="UP001589894"/>
    </source>
</evidence>
<dbReference type="EMBL" id="JBHLUE010000011">
    <property type="protein sequence ID" value="MFC0565631.1"/>
    <property type="molecule type" value="Genomic_DNA"/>
</dbReference>
<evidence type="ECO:0000259" key="1">
    <source>
        <dbReference type="Pfam" id="PF02036"/>
    </source>
</evidence>
<accession>A0ABV6NXY5</accession>
<dbReference type="Proteomes" id="UP001589894">
    <property type="component" value="Unassembled WGS sequence"/>
</dbReference>
<dbReference type="RefSeq" id="WP_377339579.1">
    <property type="nucleotide sequence ID" value="NZ_JBHLUE010000011.1"/>
</dbReference>
<dbReference type="Gene3D" id="3.30.1050.10">
    <property type="entry name" value="SCP2 sterol-binding domain"/>
    <property type="match status" value="1"/>
</dbReference>
<dbReference type="SUPFAM" id="SSF55718">
    <property type="entry name" value="SCP-like"/>
    <property type="match status" value="1"/>
</dbReference>
<evidence type="ECO:0000313" key="2">
    <source>
        <dbReference type="EMBL" id="MFC0565631.1"/>
    </source>
</evidence>
<protein>
    <submittedName>
        <fullName evidence="2">SCP2 sterol-binding domain-containing protein</fullName>
    </submittedName>
</protein>
<proteinExistence type="predicted"/>
<name>A0ABV6NXY5_9ACTN</name>
<sequence>MNGEASATVRFFEDLNRSRHEPLLQKVTGTVRFDLHQEAHTEHWTLQIERGDVRVTREDREADLVVNASPELFEQLVRGEENTIAAILRGALTLTGNALLILRIERLFPGPPESHGPRRRIAEGATG</sequence>
<feature type="domain" description="SCP2" evidence="1">
    <location>
        <begin position="18"/>
        <end position="108"/>
    </location>
</feature>
<comment type="caution">
    <text evidence="2">The sequence shown here is derived from an EMBL/GenBank/DDBJ whole genome shotgun (WGS) entry which is preliminary data.</text>
</comment>
<reference evidence="2 3" key="1">
    <citation type="submission" date="2024-09" db="EMBL/GenBank/DDBJ databases">
        <authorList>
            <person name="Sun Q."/>
            <person name="Mori K."/>
        </authorList>
    </citation>
    <scope>NUCLEOTIDE SEQUENCE [LARGE SCALE GENOMIC DNA]</scope>
    <source>
        <strain evidence="2 3">TBRC 2205</strain>
    </source>
</reference>
<gene>
    <name evidence="2" type="ORF">ACFFHU_15995</name>
</gene>
<dbReference type="InterPro" id="IPR003033">
    <property type="entry name" value="SCP2_sterol-bd_dom"/>
</dbReference>
<organism evidence="2 3">
    <name type="scientific">Plantactinospora siamensis</name>
    <dbReference type="NCBI Taxonomy" id="555372"/>
    <lineage>
        <taxon>Bacteria</taxon>
        <taxon>Bacillati</taxon>
        <taxon>Actinomycetota</taxon>
        <taxon>Actinomycetes</taxon>
        <taxon>Micromonosporales</taxon>
        <taxon>Micromonosporaceae</taxon>
        <taxon>Plantactinospora</taxon>
    </lineage>
</organism>
<keyword evidence="3" id="KW-1185">Reference proteome</keyword>